<protein>
    <submittedName>
        <fullName evidence="1">Uncharacterized protein</fullName>
    </submittedName>
</protein>
<evidence type="ECO:0000313" key="2">
    <source>
        <dbReference type="Proteomes" id="UP000076871"/>
    </source>
</evidence>
<dbReference type="GeneID" id="63824276"/>
<keyword evidence="2" id="KW-1185">Reference proteome</keyword>
<evidence type="ECO:0000313" key="1">
    <source>
        <dbReference type="EMBL" id="KZT03199.1"/>
    </source>
</evidence>
<reference evidence="1 2" key="1">
    <citation type="journal article" date="2016" name="Mol. Biol. Evol.">
        <title>Comparative Genomics of Early-Diverging Mushroom-Forming Fungi Provides Insights into the Origins of Lignocellulose Decay Capabilities.</title>
        <authorList>
            <person name="Nagy L.G."/>
            <person name="Riley R."/>
            <person name="Tritt A."/>
            <person name="Adam C."/>
            <person name="Daum C."/>
            <person name="Floudas D."/>
            <person name="Sun H."/>
            <person name="Yadav J.S."/>
            <person name="Pangilinan J."/>
            <person name="Larsson K.H."/>
            <person name="Matsuura K."/>
            <person name="Barry K."/>
            <person name="Labutti K."/>
            <person name="Kuo R."/>
            <person name="Ohm R.A."/>
            <person name="Bhattacharya S.S."/>
            <person name="Shirouzu T."/>
            <person name="Yoshinaga Y."/>
            <person name="Martin F.M."/>
            <person name="Grigoriev I.V."/>
            <person name="Hibbett D.S."/>
        </authorList>
    </citation>
    <scope>NUCLEOTIDE SEQUENCE [LARGE SCALE GENOMIC DNA]</scope>
    <source>
        <strain evidence="1 2">93-53</strain>
    </source>
</reference>
<dbReference type="AlphaFoldDB" id="A0A165CPT5"/>
<accession>A0A165CPT5</accession>
<dbReference type="EMBL" id="KV427646">
    <property type="protein sequence ID" value="KZT03199.1"/>
    <property type="molecule type" value="Genomic_DNA"/>
</dbReference>
<dbReference type="RefSeq" id="XP_040760939.1">
    <property type="nucleotide sequence ID" value="XM_040907247.1"/>
</dbReference>
<dbReference type="STRING" id="1314785.A0A165CPT5"/>
<organism evidence="1 2">
    <name type="scientific">Laetiporus sulphureus 93-53</name>
    <dbReference type="NCBI Taxonomy" id="1314785"/>
    <lineage>
        <taxon>Eukaryota</taxon>
        <taxon>Fungi</taxon>
        <taxon>Dikarya</taxon>
        <taxon>Basidiomycota</taxon>
        <taxon>Agaricomycotina</taxon>
        <taxon>Agaricomycetes</taxon>
        <taxon>Polyporales</taxon>
        <taxon>Laetiporus</taxon>
    </lineage>
</organism>
<proteinExistence type="predicted"/>
<gene>
    <name evidence="1" type="ORF">LAESUDRAFT_716383</name>
</gene>
<dbReference type="InParanoid" id="A0A165CPT5"/>
<sequence length="213" mass="24421">MLEKTWNKDQRSVLSLSVFLAYSRLGGRVRKYQLSRRPLDDSEDYVDVDGTLPFGRKSYGLLRLRERGDDALRLVSSIIELVTIFSGVQLDSRLRDARASGLYQCLHHLLIDINVTAFVLSLSWLTNVTAGHTKKVTSNAITLIGYCVGNSAGPFTWQEQYELRRRDMEERDTIYDDVSIEVLLPDGTHVEKKVEKVRVHLTMHNLIRMRGRP</sequence>
<dbReference type="OrthoDB" id="6730379at2759"/>
<name>A0A165CPT5_9APHY</name>
<dbReference type="Proteomes" id="UP000076871">
    <property type="component" value="Unassembled WGS sequence"/>
</dbReference>